<accession>A0AAE1AX01</accession>
<keyword evidence="1" id="KW-0812">Transmembrane</keyword>
<organism evidence="2 3">
    <name type="scientific">Elysia crispata</name>
    <name type="common">lettuce slug</name>
    <dbReference type="NCBI Taxonomy" id="231223"/>
    <lineage>
        <taxon>Eukaryota</taxon>
        <taxon>Metazoa</taxon>
        <taxon>Spiralia</taxon>
        <taxon>Lophotrochozoa</taxon>
        <taxon>Mollusca</taxon>
        <taxon>Gastropoda</taxon>
        <taxon>Heterobranchia</taxon>
        <taxon>Euthyneura</taxon>
        <taxon>Panpulmonata</taxon>
        <taxon>Sacoglossa</taxon>
        <taxon>Placobranchoidea</taxon>
        <taxon>Plakobranchidae</taxon>
        <taxon>Elysia</taxon>
    </lineage>
</organism>
<keyword evidence="1" id="KW-1133">Transmembrane helix</keyword>
<name>A0AAE1AX01_9GAST</name>
<evidence type="ECO:0000313" key="3">
    <source>
        <dbReference type="Proteomes" id="UP001283361"/>
    </source>
</evidence>
<keyword evidence="3" id="KW-1185">Reference proteome</keyword>
<evidence type="ECO:0000313" key="2">
    <source>
        <dbReference type="EMBL" id="KAK3795244.1"/>
    </source>
</evidence>
<evidence type="ECO:0000256" key="1">
    <source>
        <dbReference type="SAM" id="Phobius"/>
    </source>
</evidence>
<comment type="caution">
    <text evidence="2">The sequence shown here is derived from an EMBL/GenBank/DDBJ whole genome shotgun (WGS) entry which is preliminary data.</text>
</comment>
<proteinExistence type="predicted"/>
<reference evidence="2" key="1">
    <citation type="journal article" date="2023" name="G3 (Bethesda)">
        <title>A reference genome for the long-term kleptoplast-retaining sea slug Elysia crispata morphotype clarki.</title>
        <authorList>
            <person name="Eastman K.E."/>
            <person name="Pendleton A.L."/>
            <person name="Shaikh M.A."/>
            <person name="Suttiyut T."/>
            <person name="Ogas R."/>
            <person name="Tomko P."/>
            <person name="Gavelis G."/>
            <person name="Widhalm J.R."/>
            <person name="Wisecaver J.H."/>
        </authorList>
    </citation>
    <scope>NUCLEOTIDE SEQUENCE</scope>
    <source>
        <strain evidence="2">ECLA1</strain>
    </source>
</reference>
<sequence>MQQTMINTNANARLIYLSSTILLNLTGLTQGTLFAFKRFIDSKTKAELIYDQNVWNEKPVSRIQSEE</sequence>
<dbReference type="AlphaFoldDB" id="A0AAE1AX01"/>
<dbReference type="Proteomes" id="UP001283361">
    <property type="component" value="Unassembled WGS sequence"/>
</dbReference>
<keyword evidence="1" id="KW-0472">Membrane</keyword>
<protein>
    <submittedName>
        <fullName evidence="2">Uncharacterized protein</fullName>
    </submittedName>
</protein>
<gene>
    <name evidence="2" type="ORF">RRG08_056303</name>
</gene>
<feature type="transmembrane region" description="Helical" evidence="1">
    <location>
        <begin position="14"/>
        <end position="36"/>
    </location>
</feature>
<dbReference type="EMBL" id="JAWDGP010001077">
    <property type="protein sequence ID" value="KAK3795244.1"/>
    <property type="molecule type" value="Genomic_DNA"/>
</dbReference>